<dbReference type="EMBL" id="JAUTAL010000001">
    <property type="protein sequence ID" value="MDQ1096864.1"/>
    <property type="molecule type" value="Genomic_DNA"/>
</dbReference>
<name>A0ABU0TIJ4_9FLAO</name>
<keyword evidence="2" id="KW-1185">Reference proteome</keyword>
<protein>
    <submittedName>
        <fullName evidence="1">FPC/CPF motif-containing protein YcgG</fullName>
    </submittedName>
</protein>
<dbReference type="PANTHER" id="PTHR40045">
    <property type="entry name" value="YCGG FAMILY PROTEIN"/>
    <property type="match status" value="1"/>
</dbReference>
<organism evidence="1 2">
    <name type="scientific">Chryseobacterium camelliae</name>
    <dbReference type="NCBI Taxonomy" id="1265445"/>
    <lineage>
        <taxon>Bacteria</taxon>
        <taxon>Pseudomonadati</taxon>
        <taxon>Bacteroidota</taxon>
        <taxon>Flavobacteriia</taxon>
        <taxon>Flavobacteriales</taxon>
        <taxon>Weeksellaceae</taxon>
        <taxon>Chryseobacterium group</taxon>
        <taxon>Chryseobacterium</taxon>
    </lineage>
</organism>
<dbReference type="NCBIfam" id="NF041366">
    <property type="entry name" value="GntA_guanitoxin"/>
    <property type="match status" value="1"/>
</dbReference>
<comment type="caution">
    <text evidence="1">The sequence shown here is derived from an EMBL/GenBank/DDBJ whole genome shotgun (WGS) entry which is preliminary data.</text>
</comment>
<proteinExistence type="predicted"/>
<gene>
    <name evidence="1" type="ORF">QE404_002011</name>
</gene>
<evidence type="ECO:0000313" key="1">
    <source>
        <dbReference type="EMBL" id="MDQ1096864.1"/>
    </source>
</evidence>
<sequence>MGMTPTTITTKTDPVLISENHQEIAKEAFRTFIDDASFPCVAAKAALNRDQMKLFVAGHIACPKDDRQILEFIYDFVDSYRNAENHFHTACVIFPDAGGIDEMMFERLLWMRLQALSDLDGENYPYDQRVSPDPQSDQFSFSLKEEAFFVIGLNPASSRPARRFKYPAIVFNPHQQFEELRHLKRYDKMKNIVRKRDEALSGSINPMLQDFGASSEVYQYSGMQYDSSWECPFKPKHL</sequence>
<evidence type="ECO:0000313" key="2">
    <source>
        <dbReference type="Proteomes" id="UP001225072"/>
    </source>
</evidence>
<dbReference type="PANTHER" id="PTHR40045:SF1">
    <property type="entry name" value="YQCI_YCGG FAMILY PROTEIN"/>
    <property type="match status" value="1"/>
</dbReference>
<reference evidence="1 2" key="1">
    <citation type="submission" date="2023-07" db="EMBL/GenBank/DDBJ databases">
        <title>Functional and genomic diversity of the sorghum phyllosphere microbiome.</title>
        <authorList>
            <person name="Shade A."/>
        </authorList>
    </citation>
    <scope>NUCLEOTIDE SEQUENCE [LARGE SCALE GENOMIC DNA]</scope>
    <source>
        <strain evidence="1 2">SORGH_AS_1064</strain>
    </source>
</reference>
<dbReference type="InterPro" id="IPR014988">
    <property type="entry name" value="Uncharacterised_YqcI/YcgG"/>
</dbReference>
<dbReference type="Proteomes" id="UP001225072">
    <property type="component" value="Unassembled WGS sequence"/>
</dbReference>
<dbReference type="Pfam" id="PF08892">
    <property type="entry name" value="YqcI_YcgG"/>
    <property type="match status" value="1"/>
</dbReference>
<accession>A0ABU0TIJ4</accession>